<feature type="transmembrane region" description="Helical" evidence="1">
    <location>
        <begin position="7"/>
        <end position="24"/>
    </location>
</feature>
<keyword evidence="1" id="KW-0812">Transmembrane</keyword>
<gene>
    <name evidence="2" type="ORF">P5673_013863</name>
</gene>
<feature type="transmembrane region" description="Helical" evidence="1">
    <location>
        <begin position="30"/>
        <end position="50"/>
    </location>
</feature>
<comment type="caution">
    <text evidence="2">The sequence shown here is derived from an EMBL/GenBank/DDBJ whole genome shotgun (WGS) entry which is preliminary data.</text>
</comment>
<name>A0AAD9V6U0_ACRCE</name>
<keyword evidence="1" id="KW-1133">Transmembrane helix</keyword>
<reference evidence="2" key="2">
    <citation type="journal article" date="2023" name="Science">
        <title>Genomic signatures of disease resistance in endangered staghorn corals.</title>
        <authorList>
            <person name="Vollmer S.V."/>
            <person name="Selwyn J.D."/>
            <person name="Despard B.A."/>
            <person name="Roesel C.L."/>
        </authorList>
    </citation>
    <scope>NUCLEOTIDE SEQUENCE</scope>
    <source>
        <strain evidence="2">K2</strain>
    </source>
</reference>
<organism evidence="2 3">
    <name type="scientific">Acropora cervicornis</name>
    <name type="common">Staghorn coral</name>
    <dbReference type="NCBI Taxonomy" id="6130"/>
    <lineage>
        <taxon>Eukaryota</taxon>
        <taxon>Metazoa</taxon>
        <taxon>Cnidaria</taxon>
        <taxon>Anthozoa</taxon>
        <taxon>Hexacorallia</taxon>
        <taxon>Scleractinia</taxon>
        <taxon>Astrocoeniina</taxon>
        <taxon>Acroporidae</taxon>
        <taxon>Acropora</taxon>
    </lineage>
</organism>
<evidence type="ECO:0000313" key="2">
    <source>
        <dbReference type="EMBL" id="KAK2562895.1"/>
    </source>
</evidence>
<evidence type="ECO:0000313" key="3">
    <source>
        <dbReference type="Proteomes" id="UP001249851"/>
    </source>
</evidence>
<dbReference type="EMBL" id="JARQWQ010000027">
    <property type="protein sequence ID" value="KAK2562895.1"/>
    <property type="molecule type" value="Genomic_DNA"/>
</dbReference>
<accession>A0AAD9V6U0</accession>
<dbReference type="Proteomes" id="UP001249851">
    <property type="component" value="Unassembled WGS sequence"/>
</dbReference>
<protein>
    <submittedName>
        <fullName evidence="2">Uncharacterized protein</fullName>
    </submittedName>
</protein>
<evidence type="ECO:0000256" key="1">
    <source>
        <dbReference type="SAM" id="Phobius"/>
    </source>
</evidence>
<sequence length="122" mass="13847">MTDILTFAYTLVYGVMAYYALFIYDGTTVWQAILIIVMCLGVQLASHLVLEGETPQSLPAKDENALFQVLDLANEFFLAPFHFSLTLMVRYDLLPILRWRSDAALHKLITSTQELKYGKKAP</sequence>
<reference evidence="2" key="1">
    <citation type="journal article" date="2023" name="G3 (Bethesda)">
        <title>Whole genome assembly and annotation of the endangered Caribbean coral Acropora cervicornis.</title>
        <authorList>
            <person name="Selwyn J.D."/>
            <person name="Vollmer S.V."/>
        </authorList>
    </citation>
    <scope>NUCLEOTIDE SEQUENCE</scope>
    <source>
        <strain evidence="2">K2</strain>
    </source>
</reference>
<dbReference type="AlphaFoldDB" id="A0AAD9V6U0"/>
<proteinExistence type="predicted"/>
<keyword evidence="1" id="KW-0472">Membrane</keyword>
<keyword evidence="3" id="KW-1185">Reference proteome</keyword>